<gene>
    <name evidence="3" type="ORF">ACFSTF_09425</name>
</gene>
<dbReference type="PRINTS" id="PR00080">
    <property type="entry name" value="SDRFAMILY"/>
</dbReference>
<reference evidence="4" key="1">
    <citation type="journal article" date="2019" name="Int. J. Syst. Evol. Microbiol.">
        <title>The Global Catalogue of Microorganisms (GCM) 10K type strain sequencing project: providing services to taxonomists for standard genome sequencing and annotation.</title>
        <authorList>
            <consortium name="The Broad Institute Genomics Platform"/>
            <consortium name="The Broad Institute Genome Sequencing Center for Infectious Disease"/>
            <person name="Wu L."/>
            <person name="Ma J."/>
        </authorList>
    </citation>
    <scope>NUCLEOTIDE SEQUENCE [LARGE SCALE GENOMIC DNA]</scope>
    <source>
        <strain evidence="4">TISTR 2241</strain>
    </source>
</reference>
<name>A0ABW5PRR2_9BACI</name>
<dbReference type="PRINTS" id="PR00081">
    <property type="entry name" value="GDHRDH"/>
</dbReference>
<dbReference type="CDD" id="cd05233">
    <property type="entry name" value="SDR_c"/>
    <property type="match status" value="1"/>
</dbReference>
<dbReference type="PROSITE" id="PS00061">
    <property type="entry name" value="ADH_SHORT"/>
    <property type="match status" value="1"/>
</dbReference>
<accession>A0ABW5PRR2</accession>
<dbReference type="GO" id="GO:0016491">
    <property type="term" value="F:oxidoreductase activity"/>
    <property type="evidence" value="ECO:0007669"/>
    <property type="project" value="UniProtKB-KW"/>
</dbReference>
<evidence type="ECO:0000313" key="4">
    <source>
        <dbReference type="Proteomes" id="UP001597458"/>
    </source>
</evidence>
<protein>
    <submittedName>
        <fullName evidence="3">SDR family NAD(P)-dependent oxidoreductase</fullName>
        <ecNumber evidence="3">1.1.1.-</ecNumber>
    </submittedName>
</protein>
<proteinExistence type="inferred from homology"/>
<dbReference type="PANTHER" id="PTHR24321">
    <property type="entry name" value="DEHYDROGENASES, SHORT CHAIN"/>
    <property type="match status" value="1"/>
</dbReference>
<keyword evidence="2 3" id="KW-0560">Oxidoreductase</keyword>
<dbReference type="RefSeq" id="WP_141191176.1">
    <property type="nucleotide sequence ID" value="NZ_JBHUMR010000012.1"/>
</dbReference>
<dbReference type="InterPro" id="IPR036291">
    <property type="entry name" value="NAD(P)-bd_dom_sf"/>
</dbReference>
<dbReference type="PANTHER" id="PTHR24321:SF8">
    <property type="entry name" value="ESTRADIOL 17-BETA-DEHYDROGENASE 8-RELATED"/>
    <property type="match status" value="1"/>
</dbReference>
<dbReference type="Proteomes" id="UP001597458">
    <property type="component" value="Unassembled WGS sequence"/>
</dbReference>
<dbReference type="Pfam" id="PF13561">
    <property type="entry name" value="adh_short_C2"/>
    <property type="match status" value="1"/>
</dbReference>
<comment type="caution">
    <text evidence="3">The sequence shown here is derived from an EMBL/GenBank/DDBJ whole genome shotgun (WGS) entry which is preliminary data.</text>
</comment>
<dbReference type="EMBL" id="JBHUMR010000012">
    <property type="protein sequence ID" value="MFD2617522.1"/>
    <property type="molecule type" value="Genomic_DNA"/>
</dbReference>
<keyword evidence="4" id="KW-1185">Reference proteome</keyword>
<dbReference type="InterPro" id="IPR020904">
    <property type="entry name" value="Sc_DH/Rdtase_CS"/>
</dbReference>
<dbReference type="InterPro" id="IPR002347">
    <property type="entry name" value="SDR_fam"/>
</dbReference>
<evidence type="ECO:0000256" key="1">
    <source>
        <dbReference type="ARBA" id="ARBA00006484"/>
    </source>
</evidence>
<sequence>MRFRDKVVLITGGSSGIGKATVEAFLKEGAKVAVFDYHLNNDDTYNNYLSYQVDVRHSEQILTSVEQLVSEWGKIDILVNNAGIEFVAPIEETTEEDWDRVLDTNLKGLFLVSKTVLPYLKETKGVIVNTASQLALVGSSYFIAYTSSKSAILNFTRSLALETAKYGVRVNAVCPGAIDTPLLQRQFEDGKRGPQGTMADLVAMHPLGRLGKPEEIAKPILFLSSNDASFMTGSALVVDGGYVIK</sequence>
<evidence type="ECO:0000256" key="2">
    <source>
        <dbReference type="ARBA" id="ARBA00023002"/>
    </source>
</evidence>
<organism evidence="3 4">
    <name type="scientific">Terrilactibacillus laevilacticus</name>
    <dbReference type="NCBI Taxonomy" id="1380157"/>
    <lineage>
        <taxon>Bacteria</taxon>
        <taxon>Bacillati</taxon>
        <taxon>Bacillota</taxon>
        <taxon>Bacilli</taxon>
        <taxon>Bacillales</taxon>
        <taxon>Bacillaceae</taxon>
        <taxon>Terrilactibacillus</taxon>
    </lineage>
</organism>
<dbReference type="EC" id="1.1.1.-" evidence="3"/>
<evidence type="ECO:0000313" key="3">
    <source>
        <dbReference type="EMBL" id="MFD2617522.1"/>
    </source>
</evidence>
<dbReference type="SUPFAM" id="SSF51735">
    <property type="entry name" value="NAD(P)-binding Rossmann-fold domains"/>
    <property type="match status" value="1"/>
</dbReference>
<comment type="similarity">
    <text evidence="1">Belongs to the short-chain dehydrogenases/reductases (SDR) family.</text>
</comment>
<dbReference type="Gene3D" id="3.40.50.720">
    <property type="entry name" value="NAD(P)-binding Rossmann-like Domain"/>
    <property type="match status" value="1"/>
</dbReference>